<proteinExistence type="predicted"/>
<comment type="caution">
    <text evidence="2">The sequence shown here is derived from an EMBL/GenBank/DDBJ whole genome shotgun (WGS) entry which is preliminary data.</text>
</comment>
<evidence type="ECO:0000313" key="3">
    <source>
        <dbReference type="Proteomes" id="UP001288944"/>
    </source>
</evidence>
<gene>
    <name evidence="2" type="ORF">GNF83_15925</name>
</gene>
<reference evidence="2" key="1">
    <citation type="submission" date="2019-11" db="EMBL/GenBank/DDBJ databases">
        <title>Characterization of Clostridium perfringens isolates from swine manure treated agricultural soils.</title>
        <authorList>
            <person name="Wushke S.T."/>
        </authorList>
    </citation>
    <scope>NUCLEOTIDE SEQUENCE</scope>
    <source>
        <strain evidence="2">X62</strain>
    </source>
</reference>
<evidence type="ECO:0000259" key="1">
    <source>
        <dbReference type="Pfam" id="PF07228"/>
    </source>
</evidence>
<protein>
    <submittedName>
        <fullName evidence="2">SpoIIE family protein phosphatase</fullName>
    </submittedName>
</protein>
<organism evidence="2 3">
    <name type="scientific">Clostridium perfringens</name>
    <dbReference type="NCBI Taxonomy" id="1502"/>
    <lineage>
        <taxon>Bacteria</taxon>
        <taxon>Bacillati</taxon>
        <taxon>Bacillota</taxon>
        <taxon>Clostridia</taxon>
        <taxon>Eubacteriales</taxon>
        <taxon>Clostridiaceae</taxon>
        <taxon>Clostridium</taxon>
    </lineage>
</organism>
<dbReference type="EMBL" id="WNUR01000347">
    <property type="protein sequence ID" value="MDZ7542651.1"/>
    <property type="molecule type" value="Genomic_DNA"/>
</dbReference>
<feature type="domain" description="PPM-type phosphatase" evidence="1">
    <location>
        <begin position="1"/>
        <end position="80"/>
    </location>
</feature>
<dbReference type="InterPro" id="IPR001932">
    <property type="entry name" value="PPM-type_phosphatase-like_dom"/>
</dbReference>
<evidence type="ECO:0000313" key="2">
    <source>
        <dbReference type="EMBL" id="MDZ7542651.1"/>
    </source>
</evidence>
<dbReference type="Proteomes" id="UP001288944">
    <property type="component" value="Unassembled WGS sequence"/>
</dbReference>
<sequence length="86" mass="9742">VGMFSQLVIEARTITCSTNYRLGLYTDGLIEAAAGELEQAVALLSEYIKQETSVDSQAWQELFRRPSAREDDICLVWAQVSKCYKY</sequence>
<name>A0AAW9KAD3_CLOPF</name>
<dbReference type="AlphaFoldDB" id="A0AAW9KAD3"/>
<dbReference type="Gene3D" id="3.60.40.10">
    <property type="entry name" value="PPM-type phosphatase domain"/>
    <property type="match status" value="1"/>
</dbReference>
<dbReference type="Pfam" id="PF07228">
    <property type="entry name" value="SpoIIE"/>
    <property type="match status" value="1"/>
</dbReference>
<feature type="non-terminal residue" evidence="2">
    <location>
        <position position="1"/>
    </location>
</feature>
<dbReference type="InterPro" id="IPR036457">
    <property type="entry name" value="PPM-type-like_dom_sf"/>
</dbReference>
<accession>A0AAW9KAD3</accession>